<keyword evidence="1" id="KW-0732">Signal</keyword>
<dbReference type="Proteomes" id="UP001595962">
    <property type="component" value="Unassembled WGS sequence"/>
</dbReference>
<gene>
    <name evidence="2" type="ORF">ACFO3I_10715</name>
</gene>
<dbReference type="RefSeq" id="WP_377333980.1">
    <property type="nucleotide sequence ID" value="NZ_JBHSGB010000010.1"/>
</dbReference>
<evidence type="ECO:0000313" key="3">
    <source>
        <dbReference type="Proteomes" id="UP001595962"/>
    </source>
</evidence>
<feature type="chain" id="PRO_5047460796" evidence="1">
    <location>
        <begin position="22"/>
        <end position="92"/>
    </location>
</feature>
<protein>
    <submittedName>
        <fullName evidence="2">Uncharacterized protein</fullName>
    </submittedName>
</protein>
<reference evidence="3" key="1">
    <citation type="journal article" date="2019" name="Int. J. Syst. Evol. Microbiol.">
        <title>The Global Catalogue of Microorganisms (GCM) 10K type strain sequencing project: providing services to taxonomists for standard genome sequencing and annotation.</title>
        <authorList>
            <consortium name="The Broad Institute Genomics Platform"/>
            <consortium name="The Broad Institute Genome Sequencing Center for Infectious Disease"/>
            <person name="Wu L."/>
            <person name="Ma J."/>
        </authorList>
    </citation>
    <scope>NUCLEOTIDE SEQUENCE [LARGE SCALE GENOMIC DNA]</scope>
    <source>
        <strain evidence="3">DT28</strain>
    </source>
</reference>
<evidence type="ECO:0000256" key="1">
    <source>
        <dbReference type="SAM" id="SignalP"/>
    </source>
</evidence>
<name>A0ABV9JMH9_9GAMM</name>
<evidence type="ECO:0000313" key="2">
    <source>
        <dbReference type="EMBL" id="MFC4655483.1"/>
    </source>
</evidence>
<keyword evidence="3" id="KW-1185">Reference proteome</keyword>
<organism evidence="2 3">
    <name type="scientific">Rheinheimera marina</name>
    <dbReference type="NCBI Taxonomy" id="1774958"/>
    <lineage>
        <taxon>Bacteria</taxon>
        <taxon>Pseudomonadati</taxon>
        <taxon>Pseudomonadota</taxon>
        <taxon>Gammaproteobacteria</taxon>
        <taxon>Chromatiales</taxon>
        <taxon>Chromatiaceae</taxon>
        <taxon>Rheinheimera</taxon>
    </lineage>
</organism>
<comment type="caution">
    <text evidence="2">The sequence shown here is derived from an EMBL/GenBank/DDBJ whole genome shotgun (WGS) entry which is preliminary data.</text>
</comment>
<feature type="signal peptide" evidence="1">
    <location>
        <begin position="1"/>
        <end position="21"/>
    </location>
</feature>
<accession>A0ABV9JMH9</accession>
<dbReference type="EMBL" id="JBHSGB010000010">
    <property type="protein sequence ID" value="MFC4655483.1"/>
    <property type="molecule type" value="Genomic_DNA"/>
</dbReference>
<sequence length="92" mass="9722">MKTLIAAAVLSVSALAAPAQATQVDLATFTDFSVKALTADFIARQITDIKYSVLMQAEQSLAELTAAATPQQNEQQVSEKAPVVKIIDQTGD</sequence>
<proteinExistence type="predicted"/>